<gene>
    <name evidence="1" type="ORF">GCM10018980_13730</name>
</gene>
<dbReference type="AlphaFoldDB" id="A0A919C0X2"/>
<dbReference type="RefSeq" id="WP_189979258.1">
    <property type="nucleotide sequence ID" value="NZ_BNBF01000003.1"/>
</dbReference>
<dbReference type="Proteomes" id="UP000619355">
    <property type="component" value="Unassembled WGS sequence"/>
</dbReference>
<name>A0A919C0X2_9ACTN</name>
<proteinExistence type="predicted"/>
<keyword evidence="2" id="KW-1185">Reference proteome</keyword>
<sequence length="59" mass="6231">MAHLHALVQARARHIGVLEALSCPSTADLCVGLAAMRADPLLPPELLPEPWPAPGGSRR</sequence>
<accession>A0A919C0X2</accession>
<reference evidence="2" key="1">
    <citation type="journal article" date="2019" name="Int. J. Syst. Evol. Microbiol.">
        <title>The Global Catalogue of Microorganisms (GCM) 10K type strain sequencing project: providing services to taxonomists for standard genome sequencing and annotation.</title>
        <authorList>
            <consortium name="The Broad Institute Genomics Platform"/>
            <consortium name="The Broad Institute Genome Sequencing Center for Infectious Disease"/>
            <person name="Wu L."/>
            <person name="Ma J."/>
        </authorList>
    </citation>
    <scope>NUCLEOTIDE SEQUENCE [LARGE SCALE GENOMIC DNA]</scope>
    <source>
        <strain evidence="2">JCM 4253</strain>
    </source>
</reference>
<comment type="caution">
    <text evidence="1">The sequence shown here is derived from an EMBL/GenBank/DDBJ whole genome shotgun (WGS) entry which is preliminary data.</text>
</comment>
<evidence type="ECO:0000313" key="2">
    <source>
        <dbReference type="Proteomes" id="UP000619355"/>
    </source>
</evidence>
<organism evidence="1 2">
    <name type="scientific">Streptomyces capoamus</name>
    <dbReference type="NCBI Taxonomy" id="68183"/>
    <lineage>
        <taxon>Bacteria</taxon>
        <taxon>Bacillati</taxon>
        <taxon>Actinomycetota</taxon>
        <taxon>Actinomycetes</taxon>
        <taxon>Kitasatosporales</taxon>
        <taxon>Streptomycetaceae</taxon>
        <taxon>Streptomyces</taxon>
    </lineage>
</organism>
<evidence type="ECO:0000313" key="1">
    <source>
        <dbReference type="EMBL" id="GHG39896.1"/>
    </source>
</evidence>
<protein>
    <submittedName>
        <fullName evidence="1">Uncharacterized protein</fullName>
    </submittedName>
</protein>
<dbReference type="EMBL" id="BNBF01000003">
    <property type="protein sequence ID" value="GHG39896.1"/>
    <property type="molecule type" value="Genomic_DNA"/>
</dbReference>